<organism evidence="2 3">
    <name type="scientific">Corynebacterium ulcerans</name>
    <dbReference type="NCBI Taxonomy" id="65058"/>
    <lineage>
        <taxon>Bacteria</taxon>
        <taxon>Bacillati</taxon>
        <taxon>Actinomycetota</taxon>
        <taxon>Actinomycetes</taxon>
        <taxon>Mycobacteriales</taxon>
        <taxon>Corynebacteriaceae</taxon>
        <taxon>Corynebacterium</taxon>
    </lineage>
</organism>
<proteinExistence type="predicted"/>
<dbReference type="EMBL" id="BQFK01000005">
    <property type="protein sequence ID" value="GJJ43643.1"/>
    <property type="molecule type" value="Genomic_DNA"/>
</dbReference>
<dbReference type="PANTHER" id="PTHR38011:SF11">
    <property type="entry name" value="2,5-DIAMINO-6-RIBOSYLAMINO-4(3H)-PYRIMIDINONE 5'-PHOSPHATE REDUCTASE"/>
    <property type="match status" value="1"/>
</dbReference>
<dbReference type="Gene3D" id="3.40.430.10">
    <property type="entry name" value="Dihydrofolate Reductase, subunit A"/>
    <property type="match status" value="1"/>
</dbReference>
<evidence type="ECO:0000313" key="3">
    <source>
        <dbReference type="Proteomes" id="UP001205910"/>
    </source>
</evidence>
<protein>
    <submittedName>
        <fullName evidence="2">Pyrimidine reductase</fullName>
    </submittedName>
</protein>
<dbReference type="InterPro" id="IPR050765">
    <property type="entry name" value="Riboflavin_Biosynth_HTPR"/>
</dbReference>
<evidence type="ECO:0000313" key="2">
    <source>
        <dbReference type="EMBL" id="GJJ43643.1"/>
    </source>
</evidence>
<dbReference type="PANTHER" id="PTHR38011">
    <property type="entry name" value="DIHYDROFOLATE REDUCTASE FAMILY PROTEIN (AFU_ORTHOLOGUE AFUA_8G06820)"/>
    <property type="match status" value="1"/>
</dbReference>
<dbReference type="RefSeq" id="WP_014836564.1">
    <property type="nucleotide sequence ID" value="NZ_AP019662.1"/>
</dbReference>
<name>A0ABD0BI57_CORUL</name>
<dbReference type="Pfam" id="PF01872">
    <property type="entry name" value="RibD_C"/>
    <property type="match status" value="1"/>
</dbReference>
<dbReference type="InterPro" id="IPR024072">
    <property type="entry name" value="DHFR-like_dom_sf"/>
</dbReference>
<dbReference type="Proteomes" id="UP001205910">
    <property type="component" value="Unassembled WGS sequence"/>
</dbReference>
<accession>A0ABD0BI57</accession>
<reference evidence="2 3" key="1">
    <citation type="submission" date="2021-11" db="EMBL/GenBank/DDBJ databases">
        <title>Whole genome sequences of diphtheriae toxin producing Corynebacterium ulcerans isolates from cats in Osaka, Japan.</title>
        <authorList>
            <person name="Umeda K."/>
            <person name="Hirai Y."/>
        </authorList>
    </citation>
    <scope>NUCLEOTIDE SEQUENCE [LARGE SCALE GENOMIC DNA]</scope>
    <source>
        <strain evidence="2 3">12109B-1</strain>
    </source>
</reference>
<feature type="domain" description="Bacterial bifunctional deaminase-reductase C-terminal" evidence="1">
    <location>
        <begin position="4"/>
        <end position="177"/>
    </location>
</feature>
<dbReference type="InterPro" id="IPR002734">
    <property type="entry name" value="RibDG_C"/>
</dbReference>
<gene>
    <name evidence="2" type="ORF">CULCOIPH005_18320</name>
</gene>
<dbReference type="AlphaFoldDB" id="A0ABD0BI57"/>
<sequence>MTRKLVTTLFYSVDGRATRPDTFQFDAFDQELAQLMTESIGRIDDAILGRNSYNEWSAYWPAVTEGPDAGFADFINSTPKHVASTSLQTQDITWSNARLIDDELITYIRNLKEQPGRDIAIQGSLSIVRQCVEAGIVDEITLIMHPVIVGTGPTLFEGLPLTRLQLISASTTSKGNVVATYGPRYKTTLHM</sequence>
<evidence type="ECO:0000259" key="1">
    <source>
        <dbReference type="Pfam" id="PF01872"/>
    </source>
</evidence>
<dbReference type="SUPFAM" id="SSF53597">
    <property type="entry name" value="Dihydrofolate reductase-like"/>
    <property type="match status" value="1"/>
</dbReference>
<comment type="caution">
    <text evidence="2">The sequence shown here is derived from an EMBL/GenBank/DDBJ whole genome shotgun (WGS) entry which is preliminary data.</text>
</comment>